<name>A0AA45L8D6_9PSEU</name>
<sequence>MEHERSPERDARDRGAARRGADGGLVRLQGAAGNAAVARAIAGGGFGGLVGAGGRGAFGGEVAGQRAPS</sequence>
<evidence type="ECO:0000313" key="3">
    <source>
        <dbReference type="Proteomes" id="UP000677152"/>
    </source>
</evidence>
<evidence type="ECO:0000256" key="1">
    <source>
        <dbReference type="SAM" id="MobiDB-lite"/>
    </source>
</evidence>
<evidence type="ECO:0000313" key="2">
    <source>
        <dbReference type="EMBL" id="QUF05519.1"/>
    </source>
</evidence>
<reference evidence="2" key="1">
    <citation type="submission" date="2021-04" db="EMBL/GenBank/DDBJ databases">
        <title>Genomic sequence of Actinosynnema pretiosum subsp. pretiosum ATCC 31280 (C-14919).</title>
        <authorList>
            <person name="Bai L."/>
            <person name="Wang X."/>
            <person name="Xiao Y."/>
        </authorList>
    </citation>
    <scope>NUCLEOTIDE SEQUENCE</scope>
    <source>
        <strain evidence="2">ATCC 31280</strain>
    </source>
</reference>
<proteinExistence type="predicted"/>
<accession>A0AA45L8D6</accession>
<gene>
    <name evidence="2" type="ORF">KCV87_05310</name>
</gene>
<dbReference type="EMBL" id="CP073249">
    <property type="protein sequence ID" value="QUF05519.1"/>
    <property type="molecule type" value="Genomic_DNA"/>
</dbReference>
<organism evidence="2 3">
    <name type="scientific">Actinosynnema pretiosum subsp. pretiosum</name>
    <dbReference type="NCBI Taxonomy" id="103721"/>
    <lineage>
        <taxon>Bacteria</taxon>
        <taxon>Bacillati</taxon>
        <taxon>Actinomycetota</taxon>
        <taxon>Actinomycetes</taxon>
        <taxon>Pseudonocardiales</taxon>
        <taxon>Pseudonocardiaceae</taxon>
        <taxon>Actinosynnema</taxon>
    </lineage>
</organism>
<feature type="compositionally biased region" description="Basic and acidic residues" evidence="1">
    <location>
        <begin position="1"/>
        <end position="21"/>
    </location>
</feature>
<dbReference type="AlphaFoldDB" id="A0AA45L8D6"/>
<protein>
    <submittedName>
        <fullName evidence="2">Uncharacterized protein</fullName>
    </submittedName>
</protein>
<feature type="region of interest" description="Disordered" evidence="1">
    <location>
        <begin position="1"/>
        <end position="23"/>
    </location>
</feature>
<dbReference type="Proteomes" id="UP000677152">
    <property type="component" value="Chromosome"/>
</dbReference>